<dbReference type="RefSeq" id="WP_309320540.1">
    <property type="nucleotide sequence ID" value="NZ_CP120678.1"/>
</dbReference>
<feature type="domain" description="SH3b" evidence="1">
    <location>
        <begin position="256"/>
        <end position="318"/>
    </location>
</feature>
<dbReference type="Proteomes" id="UP001243623">
    <property type="component" value="Chromosome"/>
</dbReference>
<accession>A0A9Y2ESZ1</accession>
<evidence type="ECO:0000313" key="2">
    <source>
        <dbReference type="EMBL" id="WIW70936.1"/>
    </source>
</evidence>
<protein>
    <submittedName>
        <fullName evidence="2">DUF3794 domain-containing protein</fullName>
    </submittedName>
</protein>
<dbReference type="InterPro" id="IPR024300">
    <property type="entry name" value="SipL_SPOCS_dom"/>
</dbReference>
<dbReference type="InterPro" id="IPR003646">
    <property type="entry name" value="SH3-like_bac-type"/>
</dbReference>
<evidence type="ECO:0000259" key="1">
    <source>
        <dbReference type="PROSITE" id="PS51781"/>
    </source>
</evidence>
<organism evidence="2 3">
    <name type="scientific">Selenobaculum gibii</name>
    <dbReference type="NCBI Taxonomy" id="3054208"/>
    <lineage>
        <taxon>Bacteria</taxon>
        <taxon>Bacillati</taxon>
        <taxon>Bacillota</taxon>
        <taxon>Negativicutes</taxon>
        <taxon>Selenomonadales</taxon>
        <taxon>Selenomonadaceae</taxon>
        <taxon>Selenobaculum</taxon>
    </lineage>
</organism>
<dbReference type="Gene3D" id="2.30.30.40">
    <property type="entry name" value="SH3 Domains"/>
    <property type="match status" value="1"/>
</dbReference>
<dbReference type="PROSITE" id="PS51781">
    <property type="entry name" value="SH3B"/>
    <property type="match status" value="1"/>
</dbReference>
<gene>
    <name evidence="2" type="ORF">P3F81_01025</name>
</gene>
<dbReference type="EMBL" id="CP120678">
    <property type="protein sequence ID" value="WIW70936.1"/>
    <property type="molecule type" value="Genomic_DNA"/>
</dbReference>
<proteinExistence type="predicted"/>
<dbReference type="Pfam" id="PF12673">
    <property type="entry name" value="SipL"/>
    <property type="match status" value="1"/>
</dbReference>
<name>A0A9Y2ESZ1_9FIRM</name>
<reference evidence="2" key="1">
    <citation type="submission" date="2023-03" db="EMBL/GenBank/DDBJ databases">
        <title>Selenobaculum gbiensis gen. nov. sp. nov., a new bacterium isolated from the gut microbiota of IBD patient.</title>
        <authorList>
            <person name="Yeo S."/>
            <person name="Park H."/>
            <person name="Huh C.S."/>
        </authorList>
    </citation>
    <scope>NUCLEOTIDE SEQUENCE</scope>
    <source>
        <strain evidence="2">ICN-92133</strain>
    </source>
</reference>
<dbReference type="SMART" id="SM00287">
    <property type="entry name" value="SH3b"/>
    <property type="match status" value="1"/>
</dbReference>
<sequence>MDDNIRQGQGSTTTATFATAVGVMTSQTGETMGENVEQGGMEKIEVEQVLAAEMRQKVVEGDMIVPSQKPDIHQVVDVYVKDVKISSIDVICNKVIVRGELEVKVMYVADLPNEPVHAFEKKHIKFTRDIDVEGAMPGMQATADCNVEYIDYDFNECEPRKVHVTLVLKFWTRVTTVTQMDVKVLSSLDEDCTTTSTSASMSASNMASAADLAQSSSTANQSAGSECCQMQPPLPPFVQNVEPIQPEAGTSQSVSGMEGTVTANRVNLRTGPGTNYPSIKKLNKGDELKVKEQAFGWYKVVMDGGETTGWIASWFVNV</sequence>
<dbReference type="Pfam" id="PF08239">
    <property type="entry name" value="SH3_3"/>
    <property type="match status" value="1"/>
</dbReference>
<evidence type="ECO:0000313" key="3">
    <source>
        <dbReference type="Proteomes" id="UP001243623"/>
    </source>
</evidence>
<keyword evidence="3" id="KW-1185">Reference proteome</keyword>
<dbReference type="AlphaFoldDB" id="A0A9Y2ESZ1"/>
<dbReference type="KEGG" id="sgbi:P3F81_01025"/>